<dbReference type="InterPro" id="IPR045058">
    <property type="entry name" value="GIMA/IAN/Toc"/>
</dbReference>
<evidence type="ECO:0000256" key="5">
    <source>
        <dbReference type="ARBA" id="ARBA00076741"/>
    </source>
</evidence>
<dbReference type="Ensembl" id="ENSLACT00000012949.2">
    <property type="protein sequence ID" value="ENSLACP00000012855.2"/>
    <property type="gene ID" value="ENSLACG00000011319.2"/>
</dbReference>
<keyword evidence="3" id="KW-0342">GTP-binding</keyword>
<dbReference type="InterPro" id="IPR006703">
    <property type="entry name" value="G_AIG1"/>
</dbReference>
<dbReference type="Proteomes" id="UP000008672">
    <property type="component" value="Unassembled WGS sequence"/>
</dbReference>
<dbReference type="GeneID" id="102365084"/>
<evidence type="ECO:0000313" key="8">
    <source>
        <dbReference type="Proteomes" id="UP000008672"/>
    </source>
</evidence>
<keyword evidence="2" id="KW-0547">Nucleotide-binding</keyword>
<accession>H3AT84</accession>
<dbReference type="FunFam" id="3.40.50.300:FF:001392">
    <property type="entry name" value="GTPase IMAP family member GIMD1"/>
    <property type="match status" value="1"/>
</dbReference>
<proteinExistence type="inferred from homology"/>
<evidence type="ECO:0000256" key="2">
    <source>
        <dbReference type="ARBA" id="ARBA00022741"/>
    </source>
</evidence>
<evidence type="ECO:0000256" key="1">
    <source>
        <dbReference type="ARBA" id="ARBA00008535"/>
    </source>
</evidence>
<dbReference type="PANTHER" id="PTHR10903:SF103">
    <property type="entry name" value="GTPASE IMAP FAMILY MEMBER GIMD1"/>
    <property type="match status" value="1"/>
</dbReference>
<dbReference type="Pfam" id="PF04548">
    <property type="entry name" value="AIG1"/>
    <property type="match status" value="1"/>
</dbReference>
<dbReference type="HOGENOM" id="CLU_010468_3_3_1"/>
<dbReference type="PROSITE" id="PS51720">
    <property type="entry name" value="G_AIG1"/>
    <property type="match status" value="1"/>
</dbReference>
<dbReference type="OrthoDB" id="8954335at2759"/>
<dbReference type="PANTHER" id="PTHR10903">
    <property type="entry name" value="GTPASE, IMAP FAMILY MEMBER-RELATED"/>
    <property type="match status" value="1"/>
</dbReference>
<reference evidence="7" key="3">
    <citation type="submission" date="2025-09" db="UniProtKB">
        <authorList>
            <consortium name="Ensembl"/>
        </authorList>
    </citation>
    <scope>IDENTIFICATION</scope>
</reference>
<evidence type="ECO:0000259" key="6">
    <source>
        <dbReference type="PROSITE" id="PS51720"/>
    </source>
</evidence>
<name>H3AT84_LATCH</name>
<protein>
    <recommendedName>
        <fullName evidence="4">GTPase IMAP family member GIMD1</fullName>
    </recommendedName>
    <alternativeName>
        <fullName evidence="5">GIMAP family P-loop NTPase domain-containing protein 1</fullName>
    </alternativeName>
</protein>
<dbReference type="EMBL" id="AFYH01174835">
    <property type="status" value="NOT_ANNOTATED_CDS"/>
    <property type="molecule type" value="Genomic_DNA"/>
</dbReference>
<dbReference type="InterPro" id="IPR027417">
    <property type="entry name" value="P-loop_NTPase"/>
</dbReference>
<dbReference type="SUPFAM" id="SSF52540">
    <property type="entry name" value="P-loop containing nucleoside triphosphate hydrolases"/>
    <property type="match status" value="1"/>
</dbReference>
<feature type="domain" description="AIG1-type G" evidence="6">
    <location>
        <begin position="6"/>
        <end position="214"/>
    </location>
</feature>
<evidence type="ECO:0000313" key="7">
    <source>
        <dbReference type="Ensembl" id="ENSLACP00000012855.2"/>
    </source>
</evidence>
<evidence type="ECO:0000256" key="4">
    <source>
        <dbReference type="ARBA" id="ARBA00067123"/>
    </source>
</evidence>
<evidence type="ECO:0000256" key="3">
    <source>
        <dbReference type="ARBA" id="ARBA00023134"/>
    </source>
</evidence>
<dbReference type="InParanoid" id="H3AT84"/>
<dbReference type="Bgee" id="ENSLACG00000011319">
    <property type="expression patterns" value="Expressed in muscle tissue and 3 other cell types or tissues"/>
</dbReference>
<reference evidence="7" key="2">
    <citation type="submission" date="2025-08" db="UniProtKB">
        <authorList>
            <consortium name="Ensembl"/>
        </authorList>
    </citation>
    <scope>IDENTIFICATION</scope>
</reference>
<dbReference type="STRING" id="7897.ENSLACP00000012855"/>
<keyword evidence="8" id="KW-1185">Reference proteome</keyword>
<dbReference type="GeneTree" id="ENSGT00530000069080"/>
<comment type="similarity">
    <text evidence="1">Belongs to the TRAFAC class TrmE-Era-EngA-EngB-Septin-like GTPase superfamily. AIG1/Toc34/Toc159-like paraseptin GTPase family. IAN subfamily.</text>
</comment>
<dbReference type="GO" id="GO:0005525">
    <property type="term" value="F:GTP binding"/>
    <property type="evidence" value="ECO:0007669"/>
    <property type="project" value="UniProtKB-KW"/>
</dbReference>
<dbReference type="Gene3D" id="3.40.50.300">
    <property type="entry name" value="P-loop containing nucleotide triphosphate hydrolases"/>
    <property type="match status" value="1"/>
</dbReference>
<sequence>MSSYEEMTLNCLLLGRSQSGKSATGNCLIGSYEFESQLSFSSLTQECKHCSTCISNWMRRNGKELRLRVNVLDTPGYPHSRLSNAMVKQVVQQDLRQYFKQGLHLALLVLRADLPLCEEDNQIVQLAQSLLGPSWKTFTAVIITHRKKIEEAGLEEKDYLLTASEPLKALLSSVQHRYLFVAYSPEILQAQRRQLLTCLVDFIRQNGYRVLEFQ</sequence>
<dbReference type="eggNOG" id="ENOG502S1B7">
    <property type="taxonomic scope" value="Eukaryota"/>
</dbReference>
<dbReference type="OMA" id="GKAMTDP"/>
<reference evidence="8" key="1">
    <citation type="submission" date="2011-08" db="EMBL/GenBank/DDBJ databases">
        <title>The draft genome of Latimeria chalumnae.</title>
        <authorList>
            <person name="Di Palma F."/>
            <person name="Alfoldi J."/>
            <person name="Johnson J."/>
            <person name="Berlin A."/>
            <person name="Gnerre S."/>
            <person name="Jaffe D."/>
            <person name="MacCallum I."/>
            <person name="Young S."/>
            <person name="Walker B.J."/>
            <person name="Lander E."/>
            <person name="Lindblad-Toh K."/>
        </authorList>
    </citation>
    <scope>NUCLEOTIDE SEQUENCE [LARGE SCALE GENOMIC DNA]</scope>
    <source>
        <strain evidence="8">Wild caught</strain>
    </source>
</reference>
<dbReference type="KEGG" id="lcm:102365084"/>
<organism evidence="7 8">
    <name type="scientific">Latimeria chalumnae</name>
    <name type="common">Coelacanth</name>
    <dbReference type="NCBI Taxonomy" id="7897"/>
    <lineage>
        <taxon>Eukaryota</taxon>
        <taxon>Metazoa</taxon>
        <taxon>Chordata</taxon>
        <taxon>Craniata</taxon>
        <taxon>Vertebrata</taxon>
        <taxon>Euteleostomi</taxon>
        <taxon>Coelacanthiformes</taxon>
        <taxon>Coelacanthidae</taxon>
        <taxon>Latimeria</taxon>
    </lineage>
</organism>
<dbReference type="AlphaFoldDB" id="H3AT84"/>
<gene>
    <name evidence="7" type="primary">GIMD1</name>
</gene>